<accession>A0ABS2L906</accession>
<dbReference type="Pfam" id="PF00881">
    <property type="entry name" value="Nitroreductase"/>
    <property type="match status" value="2"/>
</dbReference>
<evidence type="ECO:0000313" key="5">
    <source>
        <dbReference type="Proteomes" id="UP000776164"/>
    </source>
</evidence>
<evidence type="ECO:0000256" key="1">
    <source>
        <dbReference type="ARBA" id="ARBA00007118"/>
    </source>
</evidence>
<organism evidence="4 5">
    <name type="scientific">Subtercola frigoramans</name>
    <dbReference type="NCBI Taxonomy" id="120298"/>
    <lineage>
        <taxon>Bacteria</taxon>
        <taxon>Bacillati</taxon>
        <taxon>Actinomycetota</taxon>
        <taxon>Actinomycetes</taxon>
        <taxon>Micrococcales</taxon>
        <taxon>Microbacteriaceae</taxon>
        <taxon>Subtercola</taxon>
    </lineage>
</organism>
<dbReference type="InterPro" id="IPR000415">
    <property type="entry name" value="Nitroreductase-like"/>
</dbReference>
<keyword evidence="2" id="KW-0560">Oxidoreductase</keyword>
<evidence type="ECO:0000313" key="4">
    <source>
        <dbReference type="EMBL" id="MBM7473582.1"/>
    </source>
</evidence>
<dbReference type="EMBL" id="JAFBBU010000001">
    <property type="protein sequence ID" value="MBM7473582.1"/>
    <property type="molecule type" value="Genomic_DNA"/>
</dbReference>
<dbReference type="PANTHER" id="PTHR43673">
    <property type="entry name" value="NAD(P)H NITROREDUCTASE YDGI-RELATED"/>
    <property type="match status" value="1"/>
</dbReference>
<reference evidence="4 5" key="1">
    <citation type="submission" date="2021-01" db="EMBL/GenBank/DDBJ databases">
        <title>Sequencing the genomes of 1000 actinobacteria strains.</title>
        <authorList>
            <person name="Klenk H.-P."/>
        </authorList>
    </citation>
    <scope>NUCLEOTIDE SEQUENCE [LARGE SCALE GENOMIC DNA]</scope>
    <source>
        <strain evidence="4 5">DSM 13057</strain>
    </source>
</reference>
<evidence type="ECO:0000259" key="3">
    <source>
        <dbReference type="Pfam" id="PF00881"/>
    </source>
</evidence>
<feature type="domain" description="Nitroreductase" evidence="3">
    <location>
        <begin position="24"/>
        <end position="68"/>
    </location>
</feature>
<sequence length="198" mass="21315">MTLIDTTAPTRTAETSTPILDVLAERWSPRSFDPTADVTEADLTAALEAARWSASAANTQPWKFIVARRGTPTFDLINENLMGFNQVWTPNAAVLIVNVAEVIDESGKPQRWALYDLGQAAASLAIQAHADGLHVHQMGGIQAEGLRTAFGLDERWEPLTVTALGVVAPAADLPDEATRAREVAPRVRKPLAEIVVGL</sequence>
<comment type="caution">
    <text evidence="4">The sequence shown here is derived from an EMBL/GenBank/DDBJ whole genome shotgun (WGS) entry which is preliminary data.</text>
</comment>
<proteinExistence type="inferred from homology"/>
<comment type="similarity">
    <text evidence="1">Belongs to the nitroreductase family.</text>
</comment>
<feature type="domain" description="Nitroreductase" evidence="3">
    <location>
        <begin position="82"/>
        <end position="165"/>
    </location>
</feature>
<dbReference type="CDD" id="cd02138">
    <property type="entry name" value="TdsD-like"/>
    <property type="match status" value="1"/>
</dbReference>
<dbReference type="SUPFAM" id="SSF55469">
    <property type="entry name" value="FMN-dependent nitroreductase-like"/>
    <property type="match status" value="1"/>
</dbReference>
<dbReference type="InterPro" id="IPR029479">
    <property type="entry name" value="Nitroreductase"/>
</dbReference>
<name>A0ABS2L906_9MICO</name>
<dbReference type="PANTHER" id="PTHR43673:SF10">
    <property type="entry name" value="NADH DEHYDROGENASE_NAD(P)H NITROREDUCTASE XCC3605-RELATED"/>
    <property type="match status" value="1"/>
</dbReference>
<protein>
    <submittedName>
        <fullName evidence="4">Nitroreductase</fullName>
    </submittedName>
</protein>
<dbReference type="Gene3D" id="3.40.109.10">
    <property type="entry name" value="NADH Oxidase"/>
    <property type="match status" value="1"/>
</dbReference>
<evidence type="ECO:0000256" key="2">
    <source>
        <dbReference type="ARBA" id="ARBA00023002"/>
    </source>
</evidence>
<dbReference type="RefSeq" id="WP_205111153.1">
    <property type="nucleotide sequence ID" value="NZ_BAAAHT010000001.1"/>
</dbReference>
<keyword evidence="5" id="KW-1185">Reference proteome</keyword>
<dbReference type="Proteomes" id="UP000776164">
    <property type="component" value="Unassembled WGS sequence"/>
</dbReference>
<gene>
    <name evidence="4" type="ORF">JOE66_003216</name>
</gene>